<dbReference type="SUPFAM" id="SSF49452">
    <property type="entry name" value="Starch-binding domain-like"/>
    <property type="match status" value="1"/>
</dbReference>
<dbReference type="Pfam" id="PF13620">
    <property type="entry name" value="CarboxypepD_reg"/>
    <property type="match status" value="1"/>
</dbReference>
<dbReference type="Gene3D" id="2.60.40.1120">
    <property type="entry name" value="Carboxypeptidase-like, regulatory domain"/>
    <property type="match status" value="1"/>
</dbReference>
<keyword evidence="1" id="KW-0645">Protease</keyword>
<gene>
    <name evidence="1" type="ORF">ENU96_09555</name>
</gene>
<reference evidence="1" key="1">
    <citation type="journal article" date="2020" name="mSystems">
        <title>Genome- and Community-Level Interaction Insights into Carbon Utilization and Element Cycling Functions of Hydrothermarchaeota in Hydrothermal Sediment.</title>
        <authorList>
            <person name="Zhou Z."/>
            <person name="Liu Y."/>
            <person name="Xu W."/>
            <person name="Pan J."/>
            <person name="Luo Z.H."/>
            <person name="Li M."/>
        </authorList>
    </citation>
    <scope>NUCLEOTIDE SEQUENCE [LARGE SCALE GENOMIC DNA]</scope>
    <source>
        <strain evidence="1">SpSt-716</strain>
    </source>
</reference>
<evidence type="ECO:0000313" key="1">
    <source>
        <dbReference type="EMBL" id="HGI75902.1"/>
    </source>
</evidence>
<sequence length="115" mass="12901">MKYAVVLILVLLCVLSGCGVRWQMKDTYIFVYEIEPNAPQGYVLPVPLARVTVTGNVSAVRYTDAQGKAHFQLPPGTYTVAIDKSGYLPLTDTITLYTLEFTPGRYVYYLARQED</sequence>
<accession>A0A7V4DHX4</accession>
<dbReference type="PROSITE" id="PS51257">
    <property type="entry name" value="PROKAR_LIPOPROTEIN"/>
    <property type="match status" value="1"/>
</dbReference>
<keyword evidence="1" id="KW-0121">Carboxypeptidase</keyword>
<proteinExistence type="predicted"/>
<name>A0A7V4DHX4_9BACT</name>
<keyword evidence="1" id="KW-0378">Hydrolase</keyword>
<comment type="caution">
    <text evidence="1">The sequence shown here is derived from an EMBL/GenBank/DDBJ whole genome shotgun (WGS) entry which is preliminary data.</text>
</comment>
<organism evidence="1">
    <name type="scientific">Candidatus Caldatribacterium californiense</name>
    <dbReference type="NCBI Taxonomy" id="1454726"/>
    <lineage>
        <taxon>Bacteria</taxon>
        <taxon>Pseudomonadati</taxon>
        <taxon>Atribacterota</taxon>
        <taxon>Atribacteria</taxon>
        <taxon>Atribacterales</taxon>
        <taxon>Candidatus Caldatribacteriaceae</taxon>
        <taxon>Candidatus Caldatribacterium</taxon>
    </lineage>
</organism>
<dbReference type="InterPro" id="IPR013784">
    <property type="entry name" value="Carb-bd-like_fold"/>
</dbReference>
<protein>
    <submittedName>
        <fullName evidence="1">Carboxypeptidase regulatory-like domain-containing protein</fullName>
    </submittedName>
</protein>
<dbReference type="GO" id="GO:0030246">
    <property type="term" value="F:carbohydrate binding"/>
    <property type="evidence" value="ECO:0007669"/>
    <property type="project" value="InterPro"/>
</dbReference>
<dbReference type="AlphaFoldDB" id="A0A7V4DHX4"/>
<dbReference type="GO" id="GO:0004180">
    <property type="term" value="F:carboxypeptidase activity"/>
    <property type="evidence" value="ECO:0007669"/>
    <property type="project" value="UniProtKB-KW"/>
</dbReference>
<dbReference type="EMBL" id="DTEN01000384">
    <property type="protein sequence ID" value="HGI75902.1"/>
    <property type="molecule type" value="Genomic_DNA"/>
</dbReference>